<evidence type="ECO:0000256" key="7">
    <source>
        <dbReference type="ARBA" id="ARBA00022576"/>
    </source>
</evidence>
<comment type="pathway">
    <text evidence="2">Amino-acid biosynthesis; L-isoleucine biosynthesis; L-isoleucine from 2-oxobutanoate: step 4/4.</text>
</comment>
<comment type="pathway">
    <text evidence="3">Amino-acid biosynthesis; L-valine biosynthesis; L-valine from pyruvate: step 4/4.</text>
</comment>
<reference evidence="14 15" key="1">
    <citation type="submission" date="2019-04" db="EMBL/GenBank/DDBJ databases">
        <title>Microbes associate with the intestines of laboratory mice.</title>
        <authorList>
            <person name="Navarre W."/>
            <person name="Wong E."/>
            <person name="Huang K."/>
            <person name="Tropini C."/>
            <person name="Ng K."/>
            <person name="Yu B."/>
        </authorList>
    </citation>
    <scope>NUCLEOTIDE SEQUENCE [LARGE SCALE GENOMIC DNA]</scope>
    <source>
        <strain evidence="14 15">NM07_P-09</strain>
    </source>
</reference>
<dbReference type="InterPro" id="IPR036038">
    <property type="entry name" value="Aminotransferase-like"/>
</dbReference>
<proteinExistence type="inferred from homology"/>
<comment type="pathway">
    <text evidence="4">Amino-acid biosynthesis; L-leucine biosynthesis; L-leucine from 3-methyl-2-oxobutanoate: step 4/4.</text>
</comment>
<evidence type="ECO:0000256" key="8">
    <source>
        <dbReference type="ARBA" id="ARBA00022679"/>
    </source>
</evidence>
<keyword evidence="8 14" id="KW-0808">Transferase</keyword>
<evidence type="ECO:0000256" key="4">
    <source>
        <dbReference type="ARBA" id="ARBA00005072"/>
    </source>
</evidence>
<comment type="catalytic activity">
    <reaction evidence="10">
        <text>L-valine + 2-oxoglutarate = 3-methyl-2-oxobutanoate + L-glutamate</text>
        <dbReference type="Rhea" id="RHEA:24813"/>
        <dbReference type="ChEBI" id="CHEBI:11851"/>
        <dbReference type="ChEBI" id="CHEBI:16810"/>
        <dbReference type="ChEBI" id="CHEBI:29985"/>
        <dbReference type="ChEBI" id="CHEBI:57762"/>
        <dbReference type="EC" id="2.6.1.42"/>
    </reaction>
</comment>
<evidence type="ECO:0000313" key="15">
    <source>
        <dbReference type="Proteomes" id="UP000310263"/>
    </source>
</evidence>
<sequence length="350" mass="37887">MEKKDLDWANLTFSYQPTDASYVCNYADGAWDEGGLTPDHTVTLSECAGILHYCQECFEGLKAYTCEDGSIVCFRPDLNAKRMADSAERLVMPPFPEDKFIDAVKQVVAANAAWVPPFGGGATLYVRPMMFATGEVIGVKPADKYQFRILVTPVGPYFKGGAKPITICVSDYDRAAPHGTGNIKAGLNYAMSLYPYEKAHEAGFSENLYLDAGTRTYVEETGGANVMFVDKDGRLVVPISATDSILPSITRRSLVAVAKDILGLEVVERPVRFDEVDDFVECGLCGTAAVISPVGKIVASDHEVVFEDGKDEIGPVMGKLRETLTGIQAGTIRAPEGWIVKVCDAEGNLV</sequence>
<dbReference type="Gene3D" id="3.20.10.10">
    <property type="entry name" value="D-amino Acid Aminotransferase, subunit A, domain 2"/>
    <property type="match status" value="1"/>
</dbReference>
<dbReference type="SUPFAM" id="SSF56752">
    <property type="entry name" value="D-aminoacid aminotransferase-like PLP-dependent enzymes"/>
    <property type="match status" value="1"/>
</dbReference>
<keyword evidence="9" id="KW-0663">Pyridoxal phosphate</keyword>
<evidence type="ECO:0000256" key="10">
    <source>
        <dbReference type="ARBA" id="ARBA00048212"/>
    </source>
</evidence>
<dbReference type="NCBIfam" id="TIGR01123">
    <property type="entry name" value="ilvE_II"/>
    <property type="match status" value="1"/>
</dbReference>
<dbReference type="GO" id="GO:0009098">
    <property type="term" value="P:L-leucine biosynthetic process"/>
    <property type="evidence" value="ECO:0007669"/>
    <property type="project" value="UniProtKB-UniPathway"/>
</dbReference>
<dbReference type="GO" id="GO:0052656">
    <property type="term" value="F:L-isoleucine-2-oxoglutarate transaminase activity"/>
    <property type="evidence" value="ECO:0007669"/>
    <property type="project" value="RHEA"/>
</dbReference>
<dbReference type="UniPathway" id="UPA00047">
    <property type="reaction ID" value="UER00058"/>
</dbReference>
<keyword evidence="15" id="KW-1185">Reference proteome</keyword>
<dbReference type="CDD" id="cd01557">
    <property type="entry name" value="BCAT_beta_family"/>
    <property type="match status" value="1"/>
</dbReference>
<keyword evidence="7 14" id="KW-0032">Aminotransferase</keyword>
<protein>
    <recommendedName>
        <fullName evidence="6">branched-chain-amino-acid transaminase</fullName>
        <ecNumber evidence="6">2.6.1.42</ecNumber>
    </recommendedName>
</protein>
<gene>
    <name evidence="14" type="ORF">E5334_02535</name>
</gene>
<dbReference type="PANTHER" id="PTHR42825:SF2">
    <property type="entry name" value="BRANCHED-CHAIN-AMINO-ACID AMINOTRANSFERASE 3, CHLOROPLASTIC-RELATED"/>
    <property type="match status" value="1"/>
</dbReference>
<dbReference type="EC" id="2.6.1.42" evidence="6"/>
<dbReference type="Proteomes" id="UP000310263">
    <property type="component" value="Unassembled WGS sequence"/>
</dbReference>
<evidence type="ECO:0000256" key="11">
    <source>
        <dbReference type="ARBA" id="ARBA00048798"/>
    </source>
</evidence>
<comment type="cofactor">
    <cofactor evidence="1">
        <name>pyridoxal 5'-phosphate</name>
        <dbReference type="ChEBI" id="CHEBI:597326"/>
    </cofactor>
</comment>
<feature type="modified residue" description="N6-(pyridoxal phosphate)lysine" evidence="13">
    <location>
        <position position="184"/>
    </location>
</feature>
<dbReference type="GO" id="GO:0052655">
    <property type="term" value="F:L-valine-2-oxoglutarate transaminase activity"/>
    <property type="evidence" value="ECO:0007669"/>
    <property type="project" value="RHEA"/>
</dbReference>
<comment type="catalytic activity">
    <reaction evidence="12">
        <text>L-leucine + 2-oxoglutarate = 4-methyl-2-oxopentanoate + L-glutamate</text>
        <dbReference type="Rhea" id="RHEA:18321"/>
        <dbReference type="ChEBI" id="CHEBI:16810"/>
        <dbReference type="ChEBI" id="CHEBI:17865"/>
        <dbReference type="ChEBI" id="CHEBI:29985"/>
        <dbReference type="ChEBI" id="CHEBI:57427"/>
        <dbReference type="EC" id="2.6.1.42"/>
    </reaction>
</comment>
<dbReference type="GO" id="GO:0009099">
    <property type="term" value="P:L-valine biosynthetic process"/>
    <property type="evidence" value="ECO:0007669"/>
    <property type="project" value="UniProtKB-UniPathway"/>
</dbReference>
<evidence type="ECO:0000256" key="3">
    <source>
        <dbReference type="ARBA" id="ARBA00004931"/>
    </source>
</evidence>
<dbReference type="OrthoDB" id="9804984at2"/>
<evidence type="ECO:0000256" key="6">
    <source>
        <dbReference type="ARBA" id="ARBA00013053"/>
    </source>
</evidence>
<dbReference type="AlphaFoldDB" id="A0A4S2F6P7"/>
<dbReference type="UniPathway" id="UPA00048">
    <property type="reaction ID" value="UER00073"/>
</dbReference>
<evidence type="ECO:0000256" key="2">
    <source>
        <dbReference type="ARBA" id="ARBA00004824"/>
    </source>
</evidence>
<evidence type="ECO:0000313" key="14">
    <source>
        <dbReference type="EMBL" id="TGY63393.1"/>
    </source>
</evidence>
<accession>A0A4S2F6P7</accession>
<comment type="similarity">
    <text evidence="5">Belongs to the class-IV pyridoxal-phosphate-dependent aminotransferase family.</text>
</comment>
<dbReference type="InterPro" id="IPR005786">
    <property type="entry name" value="B_amino_transII"/>
</dbReference>
<comment type="catalytic activity">
    <reaction evidence="11">
        <text>L-isoleucine + 2-oxoglutarate = (S)-3-methyl-2-oxopentanoate + L-glutamate</text>
        <dbReference type="Rhea" id="RHEA:24801"/>
        <dbReference type="ChEBI" id="CHEBI:16810"/>
        <dbReference type="ChEBI" id="CHEBI:29985"/>
        <dbReference type="ChEBI" id="CHEBI:35146"/>
        <dbReference type="ChEBI" id="CHEBI:58045"/>
        <dbReference type="EC" id="2.6.1.42"/>
    </reaction>
</comment>
<evidence type="ECO:0000256" key="13">
    <source>
        <dbReference type="PIRSR" id="PIRSR006468-1"/>
    </source>
</evidence>
<dbReference type="GO" id="GO:0052654">
    <property type="term" value="F:L-leucine-2-oxoglutarate transaminase activity"/>
    <property type="evidence" value="ECO:0007669"/>
    <property type="project" value="RHEA"/>
</dbReference>
<name>A0A4S2F6P7_9ACTN</name>
<dbReference type="InterPro" id="IPR043131">
    <property type="entry name" value="BCAT-like_N"/>
</dbReference>
<dbReference type="InterPro" id="IPR043132">
    <property type="entry name" value="BCAT-like_C"/>
</dbReference>
<dbReference type="GO" id="GO:0009097">
    <property type="term" value="P:isoleucine biosynthetic process"/>
    <property type="evidence" value="ECO:0007669"/>
    <property type="project" value="UniProtKB-UniPathway"/>
</dbReference>
<dbReference type="NCBIfam" id="NF009897">
    <property type="entry name" value="PRK13357.1"/>
    <property type="match status" value="1"/>
</dbReference>
<dbReference type="UniPathway" id="UPA00049">
    <property type="reaction ID" value="UER00062"/>
</dbReference>
<comment type="caution">
    <text evidence="14">The sequence shown here is derived from an EMBL/GenBank/DDBJ whole genome shotgun (WGS) entry which is preliminary data.</text>
</comment>
<dbReference type="InterPro" id="IPR001544">
    <property type="entry name" value="Aminotrans_IV"/>
</dbReference>
<dbReference type="InterPro" id="IPR033939">
    <property type="entry name" value="BCAT_family"/>
</dbReference>
<evidence type="ECO:0000256" key="9">
    <source>
        <dbReference type="ARBA" id="ARBA00022898"/>
    </source>
</evidence>
<dbReference type="Gene3D" id="3.30.470.10">
    <property type="match status" value="1"/>
</dbReference>
<dbReference type="Pfam" id="PF01063">
    <property type="entry name" value="Aminotran_4"/>
    <property type="match status" value="1"/>
</dbReference>
<evidence type="ECO:0000256" key="1">
    <source>
        <dbReference type="ARBA" id="ARBA00001933"/>
    </source>
</evidence>
<organism evidence="14 15">
    <name type="scientific">Muricaecibacterium torontonense</name>
    <dbReference type="NCBI Taxonomy" id="3032871"/>
    <lineage>
        <taxon>Bacteria</taxon>
        <taxon>Bacillati</taxon>
        <taxon>Actinomycetota</taxon>
        <taxon>Coriobacteriia</taxon>
        <taxon>Coriobacteriales</taxon>
        <taxon>Atopobiaceae</taxon>
        <taxon>Muricaecibacterium</taxon>
    </lineage>
</organism>
<dbReference type="FunFam" id="3.30.470.10:FF:000004">
    <property type="entry name" value="Branched-chain-amino-acid aminotransferase"/>
    <property type="match status" value="1"/>
</dbReference>
<dbReference type="EMBL" id="SRYE01000001">
    <property type="protein sequence ID" value="TGY63393.1"/>
    <property type="molecule type" value="Genomic_DNA"/>
</dbReference>
<evidence type="ECO:0000256" key="5">
    <source>
        <dbReference type="ARBA" id="ARBA00009320"/>
    </source>
</evidence>
<evidence type="ECO:0000256" key="12">
    <source>
        <dbReference type="ARBA" id="ARBA00049229"/>
    </source>
</evidence>
<dbReference type="PANTHER" id="PTHR42825">
    <property type="entry name" value="AMINO ACID AMINOTRANSFERASE"/>
    <property type="match status" value="1"/>
</dbReference>
<dbReference type="PIRSF" id="PIRSF006468">
    <property type="entry name" value="BCAT1"/>
    <property type="match status" value="1"/>
</dbReference>